<dbReference type="PROSITE" id="PS50893">
    <property type="entry name" value="ABC_TRANSPORTER_2"/>
    <property type="match status" value="1"/>
</dbReference>
<dbReference type="AlphaFoldDB" id="A0A2I2KY52"/>
<evidence type="ECO:0000259" key="6">
    <source>
        <dbReference type="PROSITE" id="PS50893"/>
    </source>
</evidence>
<dbReference type="PANTHER" id="PTHR43820:SF4">
    <property type="entry name" value="HIGH-AFFINITY BRANCHED-CHAIN AMINO ACID TRANSPORT ATP-BINDING PROTEIN LIVF"/>
    <property type="match status" value="1"/>
</dbReference>
<dbReference type="PANTHER" id="PTHR43820">
    <property type="entry name" value="HIGH-AFFINITY BRANCHED-CHAIN AMINO ACID TRANSPORT ATP-BINDING PROTEIN LIVF"/>
    <property type="match status" value="1"/>
</dbReference>
<dbReference type="InterPro" id="IPR052156">
    <property type="entry name" value="BCAA_Transport_ATP-bd_LivF"/>
</dbReference>
<reference evidence="7 8" key="1">
    <citation type="submission" date="2017-06" db="EMBL/GenBank/DDBJ databases">
        <authorList>
            <person name="Kim H.J."/>
            <person name="Triplett B.A."/>
        </authorList>
    </citation>
    <scope>NUCLEOTIDE SEQUENCE [LARGE SCALE GENOMIC DNA]</scope>
    <source>
        <strain evidence="7">FRACA_ARgP5</strain>
    </source>
</reference>
<dbReference type="Pfam" id="PF00005">
    <property type="entry name" value="ABC_tran"/>
    <property type="match status" value="1"/>
</dbReference>
<accession>A0A2I2KY52</accession>
<dbReference type="Proteomes" id="UP000234331">
    <property type="component" value="Unassembled WGS sequence"/>
</dbReference>
<feature type="domain" description="ABC transporter" evidence="6">
    <location>
        <begin position="4"/>
        <end position="236"/>
    </location>
</feature>
<evidence type="ECO:0000256" key="4">
    <source>
        <dbReference type="ARBA" id="ARBA00022840"/>
    </source>
</evidence>
<dbReference type="GO" id="GO:0016887">
    <property type="term" value="F:ATP hydrolysis activity"/>
    <property type="evidence" value="ECO:0007669"/>
    <property type="project" value="InterPro"/>
</dbReference>
<dbReference type="RefSeq" id="WP_207770497.1">
    <property type="nucleotide sequence ID" value="NZ_FZMO01000434.1"/>
</dbReference>
<evidence type="ECO:0000256" key="3">
    <source>
        <dbReference type="ARBA" id="ARBA00022741"/>
    </source>
</evidence>
<keyword evidence="8" id="KW-1185">Reference proteome</keyword>
<dbReference type="CDD" id="cd03224">
    <property type="entry name" value="ABC_TM1139_LivF_branched"/>
    <property type="match status" value="1"/>
</dbReference>
<keyword evidence="5" id="KW-0029">Amino-acid transport</keyword>
<gene>
    <name evidence="7" type="primary">livF</name>
    <name evidence="7" type="ORF">FRACA_490025</name>
</gene>
<protein>
    <submittedName>
        <fullName evidence="7">Leucine/isoleucine/valine transporter subunit ATP-binding component of ABC superfamily</fullName>
    </submittedName>
</protein>
<dbReference type="InterPro" id="IPR003593">
    <property type="entry name" value="AAA+_ATPase"/>
</dbReference>
<dbReference type="Gene3D" id="3.40.50.300">
    <property type="entry name" value="P-loop containing nucleotide triphosphate hydrolases"/>
    <property type="match status" value="1"/>
</dbReference>
<evidence type="ECO:0000313" key="7">
    <source>
        <dbReference type="EMBL" id="SNQ50593.1"/>
    </source>
</evidence>
<organism evidence="7 8">
    <name type="scientific">Frankia canadensis</name>
    <dbReference type="NCBI Taxonomy" id="1836972"/>
    <lineage>
        <taxon>Bacteria</taxon>
        <taxon>Bacillati</taxon>
        <taxon>Actinomycetota</taxon>
        <taxon>Actinomycetes</taxon>
        <taxon>Frankiales</taxon>
        <taxon>Frankiaceae</taxon>
        <taxon>Frankia</taxon>
    </lineage>
</organism>
<dbReference type="SUPFAM" id="SSF52540">
    <property type="entry name" value="P-loop containing nucleoside triphosphate hydrolases"/>
    <property type="match status" value="1"/>
</dbReference>
<name>A0A2I2KY52_9ACTN</name>
<dbReference type="PROSITE" id="PS00211">
    <property type="entry name" value="ABC_TRANSPORTER_1"/>
    <property type="match status" value="1"/>
</dbReference>
<evidence type="ECO:0000256" key="2">
    <source>
        <dbReference type="ARBA" id="ARBA00022448"/>
    </source>
</evidence>
<proteinExistence type="inferred from homology"/>
<dbReference type="InterPro" id="IPR017871">
    <property type="entry name" value="ABC_transporter-like_CS"/>
</dbReference>
<evidence type="ECO:0000313" key="8">
    <source>
        <dbReference type="Proteomes" id="UP000234331"/>
    </source>
</evidence>
<sequence>MSLLEIEHLRVAYGKVVALRDVDLVLEEGAITVVVGVNGAGKSSLMNAVSGLVRVSAGSVRLRGHAITNRPSHRIARAGVVQVPEGRRIFAPLTVEDNLLLGGHTVHDRRRRQEILATVYESFPVLAERRDSTAGLLSGGQQQMLAFGRALMTDPSILLLDEPSMGLAPVMVDVIVEAIRGIAARGMSILLVEQNAAAAFSVASQAYVLENGEVVLSGPASTVAEDPRVLRAFLGIEAGVS</sequence>
<keyword evidence="4 7" id="KW-0067">ATP-binding</keyword>
<evidence type="ECO:0000256" key="5">
    <source>
        <dbReference type="ARBA" id="ARBA00022970"/>
    </source>
</evidence>
<keyword evidence="2" id="KW-0813">Transport</keyword>
<keyword evidence="3" id="KW-0547">Nucleotide-binding</keyword>
<dbReference type="SMART" id="SM00382">
    <property type="entry name" value="AAA"/>
    <property type="match status" value="1"/>
</dbReference>
<comment type="similarity">
    <text evidence="1">Belongs to the ABC transporter superfamily.</text>
</comment>
<dbReference type="GO" id="GO:0005524">
    <property type="term" value="F:ATP binding"/>
    <property type="evidence" value="ECO:0007669"/>
    <property type="project" value="UniProtKB-KW"/>
</dbReference>
<dbReference type="EMBL" id="FZMO01000434">
    <property type="protein sequence ID" value="SNQ50593.1"/>
    <property type="molecule type" value="Genomic_DNA"/>
</dbReference>
<evidence type="ECO:0000256" key="1">
    <source>
        <dbReference type="ARBA" id="ARBA00005417"/>
    </source>
</evidence>
<dbReference type="GO" id="GO:0015807">
    <property type="term" value="P:L-amino acid transport"/>
    <property type="evidence" value="ECO:0007669"/>
    <property type="project" value="TreeGrafter"/>
</dbReference>
<dbReference type="InterPro" id="IPR003439">
    <property type="entry name" value="ABC_transporter-like_ATP-bd"/>
</dbReference>
<dbReference type="GO" id="GO:0015658">
    <property type="term" value="F:branched-chain amino acid transmembrane transporter activity"/>
    <property type="evidence" value="ECO:0007669"/>
    <property type="project" value="TreeGrafter"/>
</dbReference>
<dbReference type="InterPro" id="IPR027417">
    <property type="entry name" value="P-loop_NTPase"/>
</dbReference>